<evidence type="ECO:0000313" key="3">
    <source>
        <dbReference type="Proteomes" id="UP001054889"/>
    </source>
</evidence>
<keyword evidence="3" id="KW-1185">Reference proteome</keyword>
<comment type="caution">
    <text evidence="2">The sequence shown here is derived from an EMBL/GenBank/DDBJ whole genome shotgun (WGS) entry which is preliminary data.</text>
</comment>
<dbReference type="AlphaFoldDB" id="A0AAV5BP16"/>
<evidence type="ECO:0000256" key="1">
    <source>
        <dbReference type="SAM" id="MobiDB-lite"/>
    </source>
</evidence>
<name>A0AAV5BP16_ELECO</name>
<dbReference type="EMBL" id="BQKI01000001">
    <property type="protein sequence ID" value="GJM87490.1"/>
    <property type="molecule type" value="Genomic_DNA"/>
</dbReference>
<accession>A0AAV5BP16</accession>
<proteinExistence type="predicted"/>
<organism evidence="2 3">
    <name type="scientific">Eleusine coracana subsp. coracana</name>
    <dbReference type="NCBI Taxonomy" id="191504"/>
    <lineage>
        <taxon>Eukaryota</taxon>
        <taxon>Viridiplantae</taxon>
        <taxon>Streptophyta</taxon>
        <taxon>Embryophyta</taxon>
        <taxon>Tracheophyta</taxon>
        <taxon>Spermatophyta</taxon>
        <taxon>Magnoliopsida</taxon>
        <taxon>Liliopsida</taxon>
        <taxon>Poales</taxon>
        <taxon>Poaceae</taxon>
        <taxon>PACMAD clade</taxon>
        <taxon>Chloridoideae</taxon>
        <taxon>Cynodonteae</taxon>
        <taxon>Eleusininae</taxon>
        <taxon>Eleusine</taxon>
    </lineage>
</organism>
<sequence>MLHFPSSSLGLRAIREEAWNDFSGQELPPTKSPSQEVSDGDANKTLTRAVPQGPNPLHNR</sequence>
<dbReference type="Proteomes" id="UP001054889">
    <property type="component" value="Unassembled WGS sequence"/>
</dbReference>
<feature type="region of interest" description="Disordered" evidence="1">
    <location>
        <begin position="21"/>
        <end position="60"/>
    </location>
</feature>
<reference evidence="2" key="1">
    <citation type="journal article" date="2018" name="DNA Res.">
        <title>Multiple hybrid de novo genome assembly of finger millet, an orphan allotetraploid crop.</title>
        <authorList>
            <person name="Hatakeyama M."/>
            <person name="Aluri S."/>
            <person name="Balachadran M.T."/>
            <person name="Sivarajan S.R."/>
            <person name="Patrignani A."/>
            <person name="Gruter S."/>
            <person name="Poveda L."/>
            <person name="Shimizu-Inatsugi R."/>
            <person name="Baeten J."/>
            <person name="Francoijs K.J."/>
            <person name="Nataraja K.N."/>
            <person name="Reddy Y.A.N."/>
            <person name="Phadnis S."/>
            <person name="Ravikumar R.L."/>
            <person name="Schlapbach R."/>
            <person name="Sreeman S.M."/>
            <person name="Shimizu K.K."/>
        </authorList>
    </citation>
    <scope>NUCLEOTIDE SEQUENCE</scope>
</reference>
<reference evidence="2" key="2">
    <citation type="submission" date="2021-12" db="EMBL/GenBank/DDBJ databases">
        <title>Resequencing data analysis of finger millet.</title>
        <authorList>
            <person name="Hatakeyama M."/>
            <person name="Aluri S."/>
            <person name="Balachadran M.T."/>
            <person name="Sivarajan S.R."/>
            <person name="Poveda L."/>
            <person name="Shimizu-Inatsugi R."/>
            <person name="Schlapbach R."/>
            <person name="Sreeman S.M."/>
            <person name="Shimizu K.K."/>
        </authorList>
    </citation>
    <scope>NUCLEOTIDE SEQUENCE</scope>
</reference>
<protein>
    <submittedName>
        <fullName evidence="2">Uncharacterized protein</fullName>
    </submittedName>
</protein>
<evidence type="ECO:0000313" key="2">
    <source>
        <dbReference type="EMBL" id="GJM87490.1"/>
    </source>
</evidence>
<gene>
    <name evidence="2" type="primary">ga03450</name>
    <name evidence="2" type="ORF">PR202_ga03450</name>
</gene>